<evidence type="ECO:0000256" key="1">
    <source>
        <dbReference type="SAM" id="SignalP"/>
    </source>
</evidence>
<dbReference type="Pfam" id="PF23865">
    <property type="entry name" value="DUF7223"/>
    <property type="match status" value="1"/>
</dbReference>
<proteinExistence type="predicted"/>
<keyword evidence="5" id="KW-1185">Reference proteome</keyword>
<dbReference type="STRING" id="658196.A0A397SNZ7"/>
<feature type="signal peptide" evidence="1">
    <location>
        <begin position="1"/>
        <end position="21"/>
    </location>
</feature>
<evidence type="ECO:0000259" key="2">
    <source>
        <dbReference type="Pfam" id="PF22974"/>
    </source>
</evidence>
<feature type="domain" description="DUF7223" evidence="3">
    <location>
        <begin position="211"/>
        <end position="380"/>
    </location>
</feature>
<dbReference type="Pfam" id="PF22974">
    <property type="entry name" value="DUF7029"/>
    <property type="match status" value="1"/>
</dbReference>
<gene>
    <name evidence="4" type="ORF">C1645_827834</name>
</gene>
<feature type="domain" description="DUF7029" evidence="2">
    <location>
        <begin position="62"/>
        <end position="154"/>
    </location>
</feature>
<dbReference type="InterPro" id="IPR055647">
    <property type="entry name" value="DUF7223"/>
</dbReference>
<dbReference type="Proteomes" id="UP000265703">
    <property type="component" value="Unassembled WGS sequence"/>
</dbReference>
<dbReference type="InterPro" id="IPR054293">
    <property type="entry name" value="DUF7029"/>
</dbReference>
<evidence type="ECO:0000259" key="3">
    <source>
        <dbReference type="Pfam" id="PF23865"/>
    </source>
</evidence>
<keyword evidence="1" id="KW-0732">Signal</keyword>
<evidence type="ECO:0000313" key="5">
    <source>
        <dbReference type="Proteomes" id="UP000265703"/>
    </source>
</evidence>
<dbReference type="AlphaFoldDB" id="A0A397SNZ7"/>
<name>A0A397SNZ7_9GLOM</name>
<accession>A0A397SNZ7</accession>
<sequence>MNKFILSSFLLLSILLEIVSSDLSIVSTNNEFKPSTELRGIYSQPNNKDGGYHKAEIYFKTKVPSLNPDQSGVKNVDCNDGNKITLSLNDKNAIEQVKNNWPDKVMLLISHKWKCFGKPTTQFFMIKNKIVDVPNKKVTFTAEKCDVSDFSKEFLIDLSWVNGKKRSNARHRLNRRLSVSLPKIDVNNKISLNVLFNDATGQSSKPNFPFIDDPNLSLLCTNCFMKGDATISMKLGGKFTIGSGINLSDASVTLNGNAFMNLDLSFNGTIGDVRTFDVTLLTVPILGSFGVPGVFNIGPSINLIASTKISTKINSALNFGGEISLANFNANAQFVDITQPSFVQSGFTPVSKLHDPNFDLAAASVDIAGSIKPQLSFGLDVLNGKFKEQFGFQIVGTLDNNISIGNTICTGGNRPRLETNLTGNLDFFANNKVFPIVDFPSLNLLDRCL</sequence>
<evidence type="ECO:0000313" key="4">
    <source>
        <dbReference type="EMBL" id="RIA87412.1"/>
    </source>
</evidence>
<dbReference type="EMBL" id="QKYT01000310">
    <property type="protein sequence ID" value="RIA87412.1"/>
    <property type="molecule type" value="Genomic_DNA"/>
</dbReference>
<organism evidence="4 5">
    <name type="scientific">Glomus cerebriforme</name>
    <dbReference type="NCBI Taxonomy" id="658196"/>
    <lineage>
        <taxon>Eukaryota</taxon>
        <taxon>Fungi</taxon>
        <taxon>Fungi incertae sedis</taxon>
        <taxon>Mucoromycota</taxon>
        <taxon>Glomeromycotina</taxon>
        <taxon>Glomeromycetes</taxon>
        <taxon>Glomerales</taxon>
        <taxon>Glomeraceae</taxon>
        <taxon>Glomus</taxon>
    </lineage>
</organism>
<feature type="chain" id="PRO_5017399086" description="Apple protein" evidence="1">
    <location>
        <begin position="22"/>
        <end position="449"/>
    </location>
</feature>
<evidence type="ECO:0008006" key="6">
    <source>
        <dbReference type="Google" id="ProtNLM"/>
    </source>
</evidence>
<comment type="caution">
    <text evidence="4">The sequence shown here is derived from an EMBL/GenBank/DDBJ whole genome shotgun (WGS) entry which is preliminary data.</text>
</comment>
<dbReference type="OrthoDB" id="160645at2759"/>
<reference evidence="4 5" key="1">
    <citation type="submission" date="2018-06" db="EMBL/GenBank/DDBJ databases">
        <title>Comparative genomics reveals the genomic features of Rhizophagus irregularis, R. cerebriforme, R. diaphanum and Gigaspora rosea, and their symbiotic lifestyle signature.</title>
        <authorList>
            <person name="Morin E."/>
            <person name="San Clemente H."/>
            <person name="Chen E.C.H."/>
            <person name="De La Providencia I."/>
            <person name="Hainaut M."/>
            <person name="Kuo A."/>
            <person name="Kohler A."/>
            <person name="Murat C."/>
            <person name="Tang N."/>
            <person name="Roy S."/>
            <person name="Loubradou J."/>
            <person name="Henrissat B."/>
            <person name="Grigoriev I.V."/>
            <person name="Corradi N."/>
            <person name="Roux C."/>
            <person name="Martin F.M."/>
        </authorList>
    </citation>
    <scope>NUCLEOTIDE SEQUENCE [LARGE SCALE GENOMIC DNA]</scope>
    <source>
        <strain evidence="4 5">DAOM 227022</strain>
    </source>
</reference>
<protein>
    <recommendedName>
        <fullName evidence="6">Apple protein</fullName>
    </recommendedName>
</protein>